<proteinExistence type="predicted"/>
<sequence length="125" mass="14034">MENKINSYGTEVVPFSVTTQSDTLLFISGQGGFDPITGELAAHDLEGQTVRTIQNVAAILSQSGVTLEDILKVNVYLSDRKHYEGFNRIYAELIPRPYPARTLVYCELNFDLLVEIDVIARLKRK</sequence>
<organism evidence="1 2">
    <name type="scientific">Paenibacillus antri</name>
    <dbReference type="NCBI Taxonomy" id="2582848"/>
    <lineage>
        <taxon>Bacteria</taxon>
        <taxon>Bacillati</taxon>
        <taxon>Bacillota</taxon>
        <taxon>Bacilli</taxon>
        <taxon>Bacillales</taxon>
        <taxon>Paenibacillaceae</taxon>
        <taxon>Paenibacillus</taxon>
    </lineage>
</organism>
<dbReference type="Pfam" id="PF01042">
    <property type="entry name" value="Ribonuc_L-PSP"/>
    <property type="match status" value="1"/>
</dbReference>
<dbReference type="GO" id="GO:0005829">
    <property type="term" value="C:cytosol"/>
    <property type="evidence" value="ECO:0007669"/>
    <property type="project" value="TreeGrafter"/>
</dbReference>
<accession>A0A5R9G8T1</accession>
<dbReference type="RefSeq" id="WP_138195091.1">
    <property type="nucleotide sequence ID" value="NZ_VCIW01000009.1"/>
</dbReference>
<dbReference type="InterPro" id="IPR006175">
    <property type="entry name" value="YjgF/YER057c/UK114"/>
</dbReference>
<dbReference type="PANTHER" id="PTHR11803">
    <property type="entry name" value="2-IMINOBUTANOATE/2-IMINOPROPANOATE DEAMINASE RIDA"/>
    <property type="match status" value="1"/>
</dbReference>
<dbReference type="Gene3D" id="3.30.1330.40">
    <property type="entry name" value="RutC-like"/>
    <property type="match status" value="1"/>
</dbReference>
<reference evidence="1 2" key="1">
    <citation type="submission" date="2019-05" db="EMBL/GenBank/DDBJ databases">
        <authorList>
            <person name="Narsing Rao M.P."/>
            <person name="Li W.J."/>
        </authorList>
    </citation>
    <scope>NUCLEOTIDE SEQUENCE [LARGE SCALE GENOMIC DNA]</scope>
    <source>
        <strain evidence="1 2">SYSU_K30003</strain>
    </source>
</reference>
<dbReference type="InterPro" id="IPR035959">
    <property type="entry name" value="RutC-like_sf"/>
</dbReference>
<keyword evidence="2" id="KW-1185">Reference proteome</keyword>
<gene>
    <name evidence="1" type="ORF">FE782_15325</name>
</gene>
<evidence type="ECO:0000313" key="2">
    <source>
        <dbReference type="Proteomes" id="UP000309676"/>
    </source>
</evidence>
<dbReference type="CDD" id="cd00448">
    <property type="entry name" value="YjgF_YER057c_UK114_family"/>
    <property type="match status" value="1"/>
</dbReference>
<protein>
    <submittedName>
        <fullName evidence="1">RidA family protein</fullName>
    </submittedName>
</protein>
<dbReference type="GO" id="GO:0019239">
    <property type="term" value="F:deaminase activity"/>
    <property type="evidence" value="ECO:0007669"/>
    <property type="project" value="TreeGrafter"/>
</dbReference>
<dbReference type="AlphaFoldDB" id="A0A5R9G8T1"/>
<dbReference type="EMBL" id="VCIW01000009">
    <property type="protein sequence ID" value="TLS51479.1"/>
    <property type="molecule type" value="Genomic_DNA"/>
</dbReference>
<dbReference type="SUPFAM" id="SSF55298">
    <property type="entry name" value="YjgF-like"/>
    <property type="match status" value="1"/>
</dbReference>
<name>A0A5R9G8T1_9BACL</name>
<comment type="caution">
    <text evidence="1">The sequence shown here is derived from an EMBL/GenBank/DDBJ whole genome shotgun (WGS) entry which is preliminary data.</text>
</comment>
<dbReference type="Proteomes" id="UP000309676">
    <property type="component" value="Unassembled WGS sequence"/>
</dbReference>
<dbReference type="OrthoDB" id="9803101at2"/>
<dbReference type="PANTHER" id="PTHR11803:SF39">
    <property type="entry name" value="2-IMINOBUTANOATE_2-IMINOPROPANOATE DEAMINASE"/>
    <property type="match status" value="1"/>
</dbReference>
<evidence type="ECO:0000313" key="1">
    <source>
        <dbReference type="EMBL" id="TLS51479.1"/>
    </source>
</evidence>